<dbReference type="HAMAP" id="MF_01858">
    <property type="entry name" value="23SrRNA_methyltr_KL"/>
    <property type="match status" value="1"/>
</dbReference>
<dbReference type="Gene3D" id="3.40.50.150">
    <property type="entry name" value="Vaccinia Virus protein VP39"/>
    <property type="match status" value="2"/>
</dbReference>
<keyword evidence="7" id="KW-0694">RNA-binding</keyword>
<evidence type="ECO:0000256" key="3">
    <source>
        <dbReference type="ARBA" id="ARBA00022603"/>
    </source>
</evidence>
<dbReference type="PANTHER" id="PTHR47313:SF1">
    <property type="entry name" value="RIBOSOMAL RNA LARGE SUBUNIT METHYLTRANSFERASE K_L"/>
    <property type="match status" value="1"/>
</dbReference>
<dbReference type="InterPro" id="IPR002052">
    <property type="entry name" value="DNA_methylase_N6_adenine_CS"/>
</dbReference>
<sequence length="727" mass="82661">MANTIVDCFVTCAKHLEGLLAEEIQSLGGREVKETVAGVTFKSAMLDVYRICMWSRLANRVLLPMVQGNVERADDLYALVQQVPWEDHLSPTGTLAVDFSGSSNAIRHTRFGAQTVKDAIVDLLRTKTGKRPTVQLKQPDLRVNAYLKRDHVIIALDLSGDSLHQRGYRLQAGTAPLKETLAAGVLYRLGWPNRWQEYPVLIDPMCGAGTLVIEAAHMAMDRAPALNRQYFGFNRWYGHTPLHWREIVTEAQDRFAAGLERELPEFIGLETNQATLKAACNNIQRAGLQDKVQIKHQDLSTLAHVIGNQGKGFLVTNPPYGERLGEDATLLYLYQNLGTQLREHCMGWDAGLITGNPELAKRMGLRAKRQYSFYNGALPCKLLTFDVSPEYVVKAHKHAEGQAQPSREAYVEAPVSAGATMFANRLRKNIKKLKPWLKQQNVDCYRIYDADMPEYAFAIDRYADWLHVQEYAPPASVDPERAQQRLLDALSVLPDVTGVASNQIVLKQRRKQKGTQQYKQHDQTGDFFPVTEYQARFLVNLKDYLDTGLFLDHRPMRRQIFAEASGQRVLNLYCYTASVSVHAALGGAASTTSVDLSPTYIGWATKNFALNGLGEQHQLVQADCLKWLEQNHTQYDLIFIDPPTFSNSKRTEQDFDIQRDHEKLLTLAMSRLHKQGTLYFSNNFRRFKFVDQLLYRFEVEEVSSKTIDPDFARNPKIHRCWRLYHRN</sequence>
<dbReference type="RefSeq" id="WP_094787903.1">
    <property type="nucleotide sequence ID" value="NZ_NDXW01000001.1"/>
</dbReference>
<dbReference type="Gene3D" id="3.30.2130.30">
    <property type="match status" value="1"/>
</dbReference>
<keyword evidence="2 6" id="KW-0698">rRNA processing</keyword>
<dbReference type="InterPro" id="IPR017244">
    <property type="entry name" value="23SrRNA_methyltr_KL"/>
</dbReference>
<dbReference type="GO" id="GO:0005737">
    <property type="term" value="C:cytoplasm"/>
    <property type="evidence" value="ECO:0007669"/>
    <property type="project" value="UniProtKB-SubCell"/>
</dbReference>
<evidence type="ECO:0000256" key="4">
    <source>
        <dbReference type="ARBA" id="ARBA00022679"/>
    </source>
</evidence>
<evidence type="ECO:0000256" key="5">
    <source>
        <dbReference type="ARBA" id="ARBA00022691"/>
    </source>
</evidence>
<dbReference type="GO" id="GO:0003723">
    <property type="term" value="F:RNA binding"/>
    <property type="evidence" value="ECO:0007669"/>
    <property type="project" value="UniProtKB-UniRule"/>
</dbReference>
<evidence type="ECO:0000313" key="9">
    <source>
        <dbReference type="EMBL" id="RDH44834.1"/>
    </source>
</evidence>
<dbReference type="Pfam" id="PF10672">
    <property type="entry name" value="Methyltrans_SAM"/>
    <property type="match status" value="1"/>
</dbReference>
<evidence type="ECO:0000256" key="1">
    <source>
        <dbReference type="ARBA" id="ARBA00022490"/>
    </source>
</evidence>
<dbReference type="PROSITE" id="PS51165">
    <property type="entry name" value="THUMP"/>
    <property type="match status" value="1"/>
</dbReference>
<dbReference type="Pfam" id="PF01170">
    <property type="entry name" value="UPF0020"/>
    <property type="match status" value="1"/>
</dbReference>
<dbReference type="Pfam" id="PF22020">
    <property type="entry name" value="RlmL_1st"/>
    <property type="match status" value="1"/>
</dbReference>
<dbReference type="CDD" id="cd02440">
    <property type="entry name" value="AdoMet_MTases"/>
    <property type="match status" value="1"/>
</dbReference>
<keyword evidence="5 6" id="KW-0949">S-adenosyl-L-methionine</keyword>
<evidence type="ECO:0000313" key="10">
    <source>
        <dbReference type="Proteomes" id="UP000257039"/>
    </source>
</evidence>
<comment type="function">
    <text evidence="6">Specifically methylates the guanine in position 2445 (m2G2445) and the guanine in position 2069 (m7G2069) of 23S rRNA.</text>
</comment>
<dbReference type="EC" id="2.1.1.173" evidence="6"/>
<feature type="domain" description="THUMP" evidence="8">
    <location>
        <begin position="47"/>
        <end position="158"/>
    </location>
</feature>
<dbReference type="InterPro" id="IPR004114">
    <property type="entry name" value="THUMP_dom"/>
</dbReference>
<keyword evidence="4 6" id="KW-0808">Transferase</keyword>
<dbReference type="GO" id="GO:0070043">
    <property type="term" value="F:rRNA (guanine-N7-)-methyltransferase activity"/>
    <property type="evidence" value="ECO:0007669"/>
    <property type="project" value="UniProtKB-UniRule"/>
</dbReference>
<dbReference type="EMBL" id="NDXW01000001">
    <property type="protein sequence ID" value="RDH44834.1"/>
    <property type="molecule type" value="Genomic_DNA"/>
</dbReference>
<organism evidence="9 10">
    <name type="scientific">Zooshikella ganghwensis</name>
    <dbReference type="NCBI Taxonomy" id="202772"/>
    <lineage>
        <taxon>Bacteria</taxon>
        <taxon>Pseudomonadati</taxon>
        <taxon>Pseudomonadota</taxon>
        <taxon>Gammaproteobacteria</taxon>
        <taxon>Oceanospirillales</taxon>
        <taxon>Zooshikellaceae</taxon>
        <taxon>Zooshikella</taxon>
    </lineage>
</organism>
<dbReference type="EC" id="2.1.1.264" evidence="6"/>
<dbReference type="CDD" id="cd11715">
    <property type="entry name" value="THUMP_AdoMetMT"/>
    <property type="match status" value="1"/>
</dbReference>
<protein>
    <recommendedName>
        <fullName evidence="6">Ribosomal RNA large subunit methyltransferase K/L</fullName>
    </recommendedName>
    <domain>
        <recommendedName>
            <fullName evidence="6">23S rRNA m2G2445 methyltransferase</fullName>
            <ecNumber evidence="6">2.1.1.173</ecNumber>
        </recommendedName>
        <alternativeName>
            <fullName evidence="6">rRNA (guanine-N(2)-)-methyltransferase RlmL</fullName>
        </alternativeName>
    </domain>
    <domain>
        <recommendedName>
            <fullName evidence="6">23S rRNA m7G2069 methyltransferase</fullName>
            <ecNumber evidence="6">2.1.1.264</ecNumber>
        </recommendedName>
        <alternativeName>
            <fullName evidence="6">rRNA (guanine-N(7)-)-methyltransferase RlmK</fullName>
        </alternativeName>
    </domain>
</protein>
<keyword evidence="3 6" id="KW-0489">Methyltransferase</keyword>
<dbReference type="Gene3D" id="3.30.750.80">
    <property type="entry name" value="RNA methyltransferase domain (HRMD) like"/>
    <property type="match status" value="1"/>
</dbReference>
<dbReference type="PROSITE" id="PS00092">
    <property type="entry name" value="N6_MTASE"/>
    <property type="match status" value="1"/>
</dbReference>
<evidence type="ECO:0000256" key="6">
    <source>
        <dbReference type="HAMAP-Rule" id="MF_01858"/>
    </source>
</evidence>
<dbReference type="GO" id="GO:0052915">
    <property type="term" value="F:23S rRNA (guanine(2445)-N(2))-methyltransferase activity"/>
    <property type="evidence" value="ECO:0007669"/>
    <property type="project" value="UniProtKB-UniRule"/>
</dbReference>
<comment type="similarity">
    <text evidence="6">Belongs to the methyltransferase superfamily. RlmKL family.</text>
</comment>
<dbReference type="InterPro" id="IPR054170">
    <property type="entry name" value="RlmL_1st"/>
</dbReference>
<reference evidence="9 10" key="1">
    <citation type="submission" date="2017-04" db="EMBL/GenBank/DDBJ databases">
        <title>Draft genome sequence of Zooshikella ganghwensis VG4 isolated from Red Sea sediments.</title>
        <authorList>
            <person name="Rehman Z."/>
            <person name="Alam I."/>
            <person name="Kamau A."/>
            <person name="Bajic V."/>
            <person name="Leiknes T."/>
        </authorList>
    </citation>
    <scope>NUCLEOTIDE SEQUENCE [LARGE SCALE GENOMIC DNA]</scope>
    <source>
        <strain evidence="9 10">VG4</strain>
    </source>
</reference>
<dbReference type="SMART" id="SM00981">
    <property type="entry name" value="THUMP"/>
    <property type="match status" value="1"/>
</dbReference>
<evidence type="ECO:0000256" key="7">
    <source>
        <dbReference type="PROSITE-ProRule" id="PRU00529"/>
    </source>
</evidence>
<gene>
    <name evidence="6" type="primary">rlmL</name>
    <name evidence="9" type="ORF">B9G39_16115</name>
</gene>
<dbReference type="InterPro" id="IPR029063">
    <property type="entry name" value="SAM-dependent_MTases_sf"/>
</dbReference>
<comment type="subcellular location">
    <subcellularLocation>
        <location evidence="6">Cytoplasm</location>
    </subcellularLocation>
</comment>
<dbReference type="NCBIfam" id="NF008748">
    <property type="entry name" value="PRK11783.1"/>
    <property type="match status" value="1"/>
</dbReference>
<dbReference type="InterPro" id="IPR000241">
    <property type="entry name" value="RlmKL-like_Mtase"/>
</dbReference>
<dbReference type="PANTHER" id="PTHR47313">
    <property type="entry name" value="RIBOSOMAL RNA LARGE SUBUNIT METHYLTRANSFERASE K/L"/>
    <property type="match status" value="1"/>
</dbReference>
<dbReference type="AlphaFoldDB" id="A0A4P9VR25"/>
<evidence type="ECO:0000256" key="2">
    <source>
        <dbReference type="ARBA" id="ARBA00022552"/>
    </source>
</evidence>
<comment type="catalytic activity">
    <reaction evidence="6">
        <text>guanosine(2445) in 23S rRNA + S-adenosyl-L-methionine = N(2)-methylguanosine(2445) in 23S rRNA + S-adenosyl-L-homocysteine + H(+)</text>
        <dbReference type="Rhea" id="RHEA:42740"/>
        <dbReference type="Rhea" id="RHEA-COMP:10215"/>
        <dbReference type="Rhea" id="RHEA-COMP:10216"/>
        <dbReference type="ChEBI" id="CHEBI:15378"/>
        <dbReference type="ChEBI" id="CHEBI:57856"/>
        <dbReference type="ChEBI" id="CHEBI:59789"/>
        <dbReference type="ChEBI" id="CHEBI:74269"/>
        <dbReference type="ChEBI" id="CHEBI:74481"/>
        <dbReference type="EC" id="2.1.1.173"/>
    </reaction>
</comment>
<keyword evidence="10" id="KW-1185">Reference proteome</keyword>
<dbReference type="InterPro" id="IPR019614">
    <property type="entry name" value="SAM-dep_methyl-trfase"/>
</dbReference>
<dbReference type="SUPFAM" id="SSF53335">
    <property type="entry name" value="S-adenosyl-L-methionine-dependent methyltransferases"/>
    <property type="match status" value="2"/>
</dbReference>
<evidence type="ECO:0000259" key="8">
    <source>
        <dbReference type="PROSITE" id="PS51165"/>
    </source>
</evidence>
<comment type="caution">
    <text evidence="9">The sequence shown here is derived from an EMBL/GenBank/DDBJ whole genome shotgun (WGS) entry which is preliminary data.</text>
</comment>
<dbReference type="PIRSF" id="PIRSF037618">
    <property type="entry name" value="RNA_Mtase_bacteria_prd"/>
    <property type="match status" value="1"/>
</dbReference>
<proteinExistence type="inferred from homology"/>
<comment type="catalytic activity">
    <reaction evidence="6">
        <text>guanosine(2069) in 23S rRNA + S-adenosyl-L-methionine = N(2)-methylguanosine(2069) in 23S rRNA + S-adenosyl-L-homocysteine + H(+)</text>
        <dbReference type="Rhea" id="RHEA:43772"/>
        <dbReference type="Rhea" id="RHEA-COMP:10688"/>
        <dbReference type="Rhea" id="RHEA-COMP:10689"/>
        <dbReference type="ChEBI" id="CHEBI:15378"/>
        <dbReference type="ChEBI" id="CHEBI:57856"/>
        <dbReference type="ChEBI" id="CHEBI:59789"/>
        <dbReference type="ChEBI" id="CHEBI:74269"/>
        <dbReference type="ChEBI" id="CHEBI:74481"/>
        <dbReference type="EC" id="2.1.1.264"/>
    </reaction>
</comment>
<dbReference type="Proteomes" id="UP000257039">
    <property type="component" value="Unassembled WGS sequence"/>
</dbReference>
<accession>A0A4P9VR25</accession>
<keyword evidence="1 6" id="KW-0963">Cytoplasm</keyword>
<dbReference type="Pfam" id="PF02926">
    <property type="entry name" value="THUMP"/>
    <property type="match status" value="1"/>
</dbReference>
<name>A0A4P9VR25_9GAMM</name>